<dbReference type="Proteomes" id="UP000051264">
    <property type="component" value="Unassembled WGS sequence"/>
</dbReference>
<feature type="transmembrane region" description="Helical" evidence="1">
    <location>
        <begin position="41"/>
        <end position="61"/>
    </location>
</feature>
<proteinExistence type="predicted"/>
<dbReference type="RefSeq" id="WP_025083843.1">
    <property type="nucleotide sequence ID" value="NZ_AZEX01000062.1"/>
</dbReference>
<name>A0A0R1RNZ1_9LACO</name>
<organism evidence="2 3">
    <name type="scientific">Latilactobacillus fuchuensis DSM 14340 = JCM 11249</name>
    <dbReference type="NCBI Taxonomy" id="1423747"/>
    <lineage>
        <taxon>Bacteria</taxon>
        <taxon>Bacillati</taxon>
        <taxon>Bacillota</taxon>
        <taxon>Bacilli</taxon>
        <taxon>Lactobacillales</taxon>
        <taxon>Lactobacillaceae</taxon>
        <taxon>Latilactobacillus</taxon>
    </lineage>
</organism>
<reference evidence="2 3" key="1">
    <citation type="journal article" date="2015" name="Genome Announc.">
        <title>Expanding the biotechnology potential of lactobacilli through comparative genomics of 213 strains and associated genera.</title>
        <authorList>
            <person name="Sun Z."/>
            <person name="Harris H.M."/>
            <person name="McCann A."/>
            <person name="Guo C."/>
            <person name="Argimon S."/>
            <person name="Zhang W."/>
            <person name="Yang X."/>
            <person name="Jeffery I.B."/>
            <person name="Cooney J.C."/>
            <person name="Kagawa T.F."/>
            <person name="Liu W."/>
            <person name="Song Y."/>
            <person name="Salvetti E."/>
            <person name="Wrobel A."/>
            <person name="Rasinkangas P."/>
            <person name="Parkhill J."/>
            <person name="Rea M.C."/>
            <person name="O'Sullivan O."/>
            <person name="Ritari J."/>
            <person name="Douillard F.P."/>
            <person name="Paul Ross R."/>
            <person name="Yang R."/>
            <person name="Briner A.E."/>
            <person name="Felis G.E."/>
            <person name="de Vos W.M."/>
            <person name="Barrangou R."/>
            <person name="Klaenhammer T.R."/>
            <person name="Caufield P.W."/>
            <person name="Cui Y."/>
            <person name="Zhang H."/>
            <person name="O'Toole P.W."/>
        </authorList>
    </citation>
    <scope>NUCLEOTIDE SEQUENCE [LARGE SCALE GENOMIC DNA]</scope>
    <source>
        <strain evidence="2 3">DSM 14340</strain>
    </source>
</reference>
<protein>
    <submittedName>
        <fullName evidence="2">Membrane protein</fullName>
    </submittedName>
</protein>
<accession>A0A0R1RNZ1</accession>
<dbReference type="eggNOG" id="ENOG5030A65">
    <property type="taxonomic scope" value="Bacteria"/>
</dbReference>
<keyword evidence="1" id="KW-0472">Membrane</keyword>
<keyword evidence="1" id="KW-0812">Transmembrane</keyword>
<feature type="transmembrane region" description="Helical" evidence="1">
    <location>
        <begin position="123"/>
        <end position="143"/>
    </location>
</feature>
<evidence type="ECO:0000313" key="2">
    <source>
        <dbReference type="EMBL" id="KRL58895.1"/>
    </source>
</evidence>
<evidence type="ECO:0000313" key="3">
    <source>
        <dbReference type="Proteomes" id="UP000051264"/>
    </source>
</evidence>
<keyword evidence="1" id="KW-1133">Transmembrane helix</keyword>
<comment type="caution">
    <text evidence="2">The sequence shown here is derived from an EMBL/GenBank/DDBJ whole genome shotgun (WGS) entry which is preliminary data.</text>
</comment>
<feature type="transmembrane region" description="Helical" evidence="1">
    <location>
        <begin position="93"/>
        <end position="111"/>
    </location>
</feature>
<dbReference type="PATRIC" id="fig|1423747.3.peg.25"/>
<evidence type="ECO:0000256" key="1">
    <source>
        <dbReference type="SAM" id="Phobius"/>
    </source>
</evidence>
<feature type="transmembrane region" description="Helical" evidence="1">
    <location>
        <begin position="220"/>
        <end position="237"/>
    </location>
</feature>
<sequence length="238" mass="26909">MFYLNQKHLPTTGTAWQLVLFNVINFSLIVLFASWPFPKHYSLDLGLTSLLGLILILLLVISPQSKPKRSVAIGLLILTLLLSGLIGHQSEQWIGLLLGVTSLLVLFPFIFPEQFQSRLLKLVSQLLLAPFFFLTAQLFSVIHFLPESLLIKVALFLLIIFLMELTSTTGRLAQISYILWLLLIILTVITHLIGSWQLILFAGAQLLLLATHLHWLKNNVLFQEAYIIILIVSIFLTI</sequence>
<dbReference type="EMBL" id="AZEX01000062">
    <property type="protein sequence ID" value="KRL58895.1"/>
    <property type="molecule type" value="Genomic_DNA"/>
</dbReference>
<gene>
    <name evidence="2" type="ORF">FC69_GL000024</name>
</gene>
<feature type="transmembrane region" description="Helical" evidence="1">
    <location>
        <begin position="177"/>
        <end position="200"/>
    </location>
</feature>
<feature type="transmembrane region" description="Helical" evidence="1">
    <location>
        <begin position="70"/>
        <end position="87"/>
    </location>
</feature>
<feature type="transmembrane region" description="Helical" evidence="1">
    <location>
        <begin position="149"/>
        <end position="165"/>
    </location>
</feature>
<dbReference type="AlphaFoldDB" id="A0A0R1RNZ1"/>
<feature type="transmembrane region" description="Helical" evidence="1">
    <location>
        <begin position="12"/>
        <end position="35"/>
    </location>
</feature>